<sequence>MNKYIIKAAKHGKDDRFGFKEATEHLYFFAAGLKDLQKTIWCLTPPGYHVRTAQYFSRILRPGDAKLINPLSKTTMFEIKLIKHQPVIKHEIELSNPAGYKHKLKVVSPDSWKI</sequence>
<proteinExistence type="predicted"/>
<comment type="caution">
    <text evidence="1">The sequence shown here is derived from an EMBL/GenBank/DDBJ whole genome shotgun (WGS) entry which is preliminary data.</text>
</comment>
<organism evidence="1 2">
    <name type="scientific">Odoribacter splanchnicus</name>
    <dbReference type="NCBI Taxonomy" id="28118"/>
    <lineage>
        <taxon>Bacteria</taxon>
        <taxon>Pseudomonadati</taxon>
        <taxon>Bacteroidota</taxon>
        <taxon>Bacteroidia</taxon>
        <taxon>Bacteroidales</taxon>
        <taxon>Odoribacteraceae</taxon>
        <taxon>Odoribacter</taxon>
    </lineage>
</organism>
<reference evidence="1" key="1">
    <citation type="submission" date="2023-01" db="EMBL/GenBank/DDBJ databases">
        <title>Human gut microbiome strain richness.</title>
        <authorList>
            <person name="Chen-Liaw A."/>
        </authorList>
    </citation>
    <scope>NUCLEOTIDE SEQUENCE</scope>
    <source>
        <strain evidence="1">RTP21484st1_B7_RTP21484_190118</strain>
    </source>
</reference>
<dbReference type="Proteomes" id="UP001212263">
    <property type="component" value="Unassembled WGS sequence"/>
</dbReference>
<evidence type="ECO:0000313" key="2">
    <source>
        <dbReference type="Proteomes" id="UP001212263"/>
    </source>
</evidence>
<dbReference type="EMBL" id="JAQMRD010000039">
    <property type="protein sequence ID" value="MDB9225029.1"/>
    <property type="molecule type" value="Genomic_DNA"/>
</dbReference>
<dbReference type="RefSeq" id="WP_195203644.1">
    <property type="nucleotide sequence ID" value="NZ_JADMUD010000015.1"/>
</dbReference>
<dbReference type="AlphaFoldDB" id="A0AAW6FNX9"/>
<accession>A0AAW6FNX9</accession>
<protein>
    <submittedName>
        <fullName evidence="1">Uncharacterized protein</fullName>
    </submittedName>
</protein>
<gene>
    <name evidence="1" type="ORF">PN645_18800</name>
</gene>
<evidence type="ECO:0000313" key="1">
    <source>
        <dbReference type="EMBL" id="MDB9225029.1"/>
    </source>
</evidence>
<name>A0AAW6FNX9_9BACT</name>